<dbReference type="PROSITE" id="PS50235">
    <property type="entry name" value="USP_3"/>
    <property type="match status" value="1"/>
</dbReference>
<dbReference type="Proteomes" id="UP000694388">
    <property type="component" value="Unplaced"/>
</dbReference>
<reference evidence="3" key="1">
    <citation type="submission" date="2025-08" db="UniProtKB">
        <authorList>
            <consortium name="Ensembl"/>
        </authorList>
    </citation>
    <scope>IDENTIFICATION</scope>
</reference>
<evidence type="ECO:0000256" key="1">
    <source>
        <dbReference type="SAM" id="MobiDB-lite"/>
    </source>
</evidence>
<dbReference type="InterPro" id="IPR001394">
    <property type="entry name" value="Peptidase_C19_UCH"/>
</dbReference>
<feature type="compositionally biased region" description="Basic and acidic residues" evidence="1">
    <location>
        <begin position="983"/>
        <end position="998"/>
    </location>
</feature>
<keyword evidence="4" id="KW-1185">Reference proteome</keyword>
<dbReference type="Gene3D" id="3.90.70.10">
    <property type="entry name" value="Cysteine proteinases"/>
    <property type="match status" value="2"/>
</dbReference>
<evidence type="ECO:0000259" key="2">
    <source>
        <dbReference type="PROSITE" id="PS50235"/>
    </source>
</evidence>
<dbReference type="GO" id="GO:0004843">
    <property type="term" value="F:cysteine-type deubiquitinase activity"/>
    <property type="evidence" value="ECO:0007669"/>
    <property type="project" value="InterPro"/>
</dbReference>
<reference evidence="3" key="2">
    <citation type="submission" date="2025-09" db="UniProtKB">
        <authorList>
            <consortium name="Ensembl"/>
        </authorList>
    </citation>
    <scope>IDENTIFICATION</scope>
</reference>
<dbReference type="PANTHER" id="PTHR24006">
    <property type="entry name" value="UBIQUITIN CARBOXYL-TERMINAL HYDROLASE"/>
    <property type="match status" value="1"/>
</dbReference>
<protein>
    <recommendedName>
        <fullName evidence="2">USP domain-containing protein</fullName>
    </recommendedName>
</protein>
<dbReference type="Ensembl" id="ENSEBUT00000019415.1">
    <property type="protein sequence ID" value="ENSEBUP00000018839.1"/>
    <property type="gene ID" value="ENSEBUG00000011747.1"/>
</dbReference>
<dbReference type="PANTHER" id="PTHR24006:SF842">
    <property type="entry name" value="UBIQUITIN CARBOXYL-TERMINAL HYDROLASE 40"/>
    <property type="match status" value="1"/>
</dbReference>
<feature type="region of interest" description="Disordered" evidence="1">
    <location>
        <begin position="249"/>
        <end position="272"/>
    </location>
</feature>
<dbReference type="PROSITE" id="PS00973">
    <property type="entry name" value="USP_2"/>
    <property type="match status" value="1"/>
</dbReference>
<dbReference type="InterPro" id="IPR057763">
    <property type="entry name" value="UBL_USP40"/>
</dbReference>
<evidence type="ECO:0000313" key="4">
    <source>
        <dbReference type="Proteomes" id="UP000694388"/>
    </source>
</evidence>
<proteinExistence type="predicted"/>
<dbReference type="SUPFAM" id="SSF54001">
    <property type="entry name" value="Cysteine proteinases"/>
    <property type="match status" value="1"/>
</dbReference>
<dbReference type="Pfam" id="PF00443">
    <property type="entry name" value="UCH"/>
    <property type="match status" value="1"/>
</dbReference>
<dbReference type="OMA" id="PEGSHWF"/>
<evidence type="ECO:0000313" key="3">
    <source>
        <dbReference type="Ensembl" id="ENSEBUP00000018839.1"/>
    </source>
</evidence>
<dbReference type="InterPro" id="IPR050164">
    <property type="entry name" value="Peptidase_C19"/>
</dbReference>
<dbReference type="GeneTree" id="ENSGT00940000157267"/>
<feature type="region of interest" description="Disordered" evidence="1">
    <location>
        <begin position="968"/>
        <end position="1025"/>
    </location>
</feature>
<dbReference type="GO" id="GO:0005634">
    <property type="term" value="C:nucleus"/>
    <property type="evidence" value="ECO:0007669"/>
    <property type="project" value="TreeGrafter"/>
</dbReference>
<organism evidence="3 4">
    <name type="scientific">Eptatretus burgeri</name>
    <name type="common">Inshore hagfish</name>
    <dbReference type="NCBI Taxonomy" id="7764"/>
    <lineage>
        <taxon>Eukaryota</taxon>
        <taxon>Metazoa</taxon>
        <taxon>Chordata</taxon>
        <taxon>Craniata</taxon>
        <taxon>Vertebrata</taxon>
        <taxon>Cyclostomata</taxon>
        <taxon>Myxini</taxon>
        <taxon>Myxiniformes</taxon>
        <taxon>Myxinidae</taxon>
        <taxon>Eptatretinae</taxon>
        <taxon>Eptatretus</taxon>
    </lineage>
</organism>
<dbReference type="GO" id="GO:0005829">
    <property type="term" value="C:cytosol"/>
    <property type="evidence" value="ECO:0007669"/>
    <property type="project" value="TreeGrafter"/>
</dbReference>
<dbReference type="Pfam" id="PF25822">
    <property type="entry name" value="UBL_USP40"/>
    <property type="match status" value="1"/>
</dbReference>
<dbReference type="AlphaFoldDB" id="A0A8C4QSK1"/>
<dbReference type="GO" id="GO:0016579">
    <property type="term" value="P:protein deubiquitination"/>
    <property type="evidence" value="ECO:0007669"/>
    <property type="project" value="InterPro"/>
</dbReference>
<dbReference type="InterPro" id="IPR018200">
    <property type="entry name" value="USP_CS"/>
</dbReference>
<sequence length="1025" mass="115442">MPSVCGAHSLEEALSSCFQHVERMEGANCYHCTVCARLVTATKEAKLRSLPPFLTLSLLRFNFDAVKCKRYKETGSFTFPLHLNTGPYCEDAKESEEFQYDLYSVIVHKGGCYGGHYHAFIPDIDGLGVWSSMQKEEEMFKNKESNLGLFSELDPIEFCKLVISQAGPHGLTMDAMSKTMQEVMGVSWKKKYRKQHGTLTKFLQAHSDVFIYNKDVHWISLREPYNAWNAGKINELCSMAEEHNRQNLHPHRAGSVEPPDQPNNNVSSGEDARPVGGWFDFDDSHVRPISERELEQQFEGKESAYMLFYRKSTLKRPVEAFGNPWYKVPQYLTDEINEINDNLLKQRHNHELQLNSINVSVHLSPHYEMRDGGLQTRSSEGDAALTMVLDRRMSVAQLKSELLQLLGSWTGHFEVSLAKHLPAGLHVYPGLCGYEQRTLMDCGIDDGCSLFVWDGQKVQGKTILTGADNEPVLLNLHWMSVVQPACRAFCKNMTLRQLRCSLARDMGITARALRIIRGWPKAQVELTSKQDSETLHGLSLIDGDSLGLVAHGVKGDVALAHTKTVMPGTRWTRVVDGLEDCGTKRGAGEAMVPFQEDTPISAIKASAIDKLQLGTNVSDTCCLRVDAGTGLLLTPLSEEDRAEEANLRNGCTLVLTRGEAPRADQLFLHFTIGSTLGSELELIVDKNCSVRECLRLVLDKAGVTGCEWHLCRVSLCGQTQGPLQEEDLMLEHLHIHSGDHLHVMEGKLLPKGFLRLSVWLMEEGVRQESNEDAEIQGIMGYEKLTKLEEVKISCQASLDDLKLQVLTLLDMEQIHVPSLSHLRLWLLEGKHCRRILQNSQRQLKKLGLSSKFQIGVQLLDKEENLRSTDMVLSLRRRIPGLRTYTKAEDLLFDTSQDCTARSLLLSVAVHVKLSAEQLLIAKHFPTTHEWLIIEDAPQGRKIKKKKAKQNLRQFPYHLKNGDVIGVKNKQTESSPDFSSFEDDMQKEQMKTTAEEKRRQSTSTDTSTPRHPRPEVPLSISVADFR</sequence>
<dbReference type="InterPro" id="IPR038765">
    <property type="entry name" value="Papain-like_cys_pep_sf"/>
</dbReference>
<feature type="domain" description="USP" evidence="2">
    <location>
        <begin position="1"/>
        <end position="312"/>
    </location>
</feature>
<accession>A0A8C4QSK1</accession>
<dbReference type="InterPro" id="IPR028889">
    <property type="entry name" value="USP"/>
</dbReference>
<name>A0A8C4QSK1_EPTBU</name>